<organism evidence="3 4">
    <name type="scientific">Heracleum sosnowskyi</name>
    <dbReference type="NCBI Taxonomy" id="360622"/>
    <lineage>
        <taxon>Eukaryota</taxon>
        <taxon>Viridiplantae</taxon>
        <taxon>Streptophyta</taxon>
        <taxon>Embryophyta</taxon>
        <taxon>Tracheophyta</taxon>
        <taxon>Spermatophyta</taxon>
        <taxon>Magnoliopsida</taxon>
        <taxon>eudicotyledons</taxon>
        <taxon>Gunneridae</taxon>
        <taxon>Pentapetalae</taxon>
        <taxon>asterids</taxon>
        <taxon>campanulids</taxon>
        <taxon>Apiales</taxon>
        <taxon>Apiaceae</taxon>
        <taxon>Apioideae</taxon>
        <taxon>apioid superclade</taxon>
        <taxon>Tordylieae</taxon>
        <taxon>Tordyliinae</taxon>
        <taxon>Heracleum</taxon>
    </lineage>
</organism>
<evidence type="ECO:0000313" key="3">
    <source>
        <dbReference type="EMBL" id="KAK1401920.1"/>
    </source>
</evidence>
<dbReference type="InterPro" id="IPR044788">
    <property type="entry name" value="X8_dom_prot"/>
</dbReference>
<feature type="domain" description="X8" evidence="2">
    <location>
        <begin position="74"/>
        <end position="152"/>
    </location>
</feature>
<keyword evidence="4" id="KW-1185">Reference proteome</keyword>
<accession>A0AAD8JGA6</accession>
<dbReference type="Proteomes" id="UP001237642">
    <property type="component" value="Unassembled WGS sequence"/>
</dbReference>
<evidence type="ECO:0000313" key="4">
    <source>
        <dbReference type="Proteomes" id="UP001237642"/>
    </source>
</evidence>
<dbReference type="Pfam" id="PF07983">
    <property type="entry name" value="X8"/>
    <property type="match status" value="1"/>
</dbReference>
<reference evidence="3" key="1">
    <citation type="submission" date="2023-02" db="EMBL/GenBank/DDBJ databases">
        <title>Genome of toxic invasive species Heracleum sosnowskyi carries increased number of genes despite the absence of recent whole-genome duplications.</title>
        <authorList>
            <person name="Schelkunov M."/>
            <person name="Shtratnikova V."/>
            <person name="Makarenko M."/>
            <person name="Klepikova A."/>
            <person name="Omelchenko D."/>
            <person name="Novikova G."/>
            <person name="Obukhova E."/>
            <person name="Bogdanov V."/>
            <person name="Penin A."/>
            <person name="Logacheva M."/>
        </authorList>
    </citation>
    <scope>NUCLEOTIDE SEQUENCE</scope>
    <source>
        <strain evidence="3">Hsosn_3</strain>
        <tissue evidence="3">Leaf</tissue>
    </source>
</reference>
<protein>
    <submittedName>
        <fullName evidence="3">X8 domain-containing protein</fullName>
    </submittedName>
</protein>
<keyword evidence="1" id="KW-0732">Signal</keyword>
<dbReference type="InterPro" id="IPR012946">
    <property type="entry name" value="X8"/>
</dbReference>
<dbReference type="EMBL" id="JAUIZM010000001">
    <property type="protein sequence ID" value="KAK1401920.1"/>
    <property type="molecule type" value="Genomic_DNA"/>
</dbReference>
<comment type="caution">
    <text evidence="3">The sequence shown here is derived from an EMBL/GenBank/DDBJ whole genome shotgun (WGS) entry which is preliminary data.</text>
</comment>
<dbReference type="AlphaFoldDB" id="A0AAD8JGA6"/>
<dbReference type="PANTHER" id="PTHR31044">
    <property type="entry name" value="BETA-1,3 GLUCANASE"/>
    <property type="match status" value="1"/>
</dbReference>
<proteinExistence type="predicted"/>
<evidence type="ECO:0000259" key="2">
    <source>
        <dbReference type="SMART" id="SM00768"/>
    </source>
</evidence>
<sequence>MLNEIGLCCNRDFAYRQVIERCLEVKFASSQRMQEELSTLIPNRNILIAVSLCEQSTLAKEKDVVIPDQIPPPTWCIASASATDSQLQGFIDYACAGKIDCRFILPRGDCYEPNTPRGHGSYCLDAYYRIYKDCNQIGTIVYKDPSYGNCLYI</sequence>
<dbReference type="SMART" id="SM00768">
    <property type="entry name" value="X8"/>
    <property type="match status" value="1"/>
</dbReference>
<dbReference type="GO" id="GO:0009506">
    <property type="term" value="C:plasmodesma"/>
    <property type="evidence" value="ECO:0007669"/>
    <property type="project" value="UniProtKB-ARBA"/>
</dbReference>
<gene>
    <name evidence="3" type="ORF">POM88_001525</name>
</gene>
<name>A0AAD8JGA6_9APIA</name>
<dbReference type="PANTHER" id="PTHR31044:SF52">
    <property type="entry name" value="OS01G0631500 PROTEIN"/>
    <property type="match status" value="1"/>
</dbReference>
<evidence type="ECO:0000256" key="1">
    <source>
        <dbReference type="ARBA" id="ARBA00022729"/>
    </source>
</evidence>
<reference evidence="3" key="2">
    <citation type="submission" date="2023-05" db="EMBL/GenBank/DDBJ databases">
        <authorList>
            <person name="Schelkunov M.I."/>
        </authorList>
    </citation>
    <scope>NUCLEOTIDE SEQUENCE</scope>
    <source>
        <strain evidence="3">Hsosn_3</strain>
        <tissue evidence="3">Leaf</tissue>
    </source>
</reference>